<organism evidence="1 2">
    <name type="scientific">Sesamum alatum</name>
    <dbReference type="NCBI Taxonomy" id="300844"/>
    <lineage>
        <taxon>Eukaryota</taxon>
        <taxon>Viridiplantae</taxon>
        <taxon>Streptophyta</taxon>
        <taxon>Embryophyta</taxon>
        <taxon>Tracheophyta</taxon>
        <taxon>Spermatophyta</taxon>
        <taxon>Magnoliopsida</taxon>
        <taxon>eudicotyledons</taxon>
        <taxon>Gunneridae</taxon>
        <taxon>Pentapetalae</taxon>
        <taxon>asterids</taxon>
        <taxon>lamiids</taxon>
        <taxon>Lamiales</taxon>
        <taxon>Pedaliaceae</taxon>
        <taxon>Sesamum</taxon>
    </lineage>
</organism>
<dbReference type="EMBL" id="JACGWO010000003">
    <property type="protein sequence ID" value="KAK4431006.1"/>
    <property type="molecule type" value="Genomic_DNA"/>
</dbReference>
<proteinExistence type="predicted"/>
<comment type="caution">
    <text evidence="1">The sequence shown here is derived from an EMBL/GenBank/DDBJ whole genome shotgun (WGS) entry which is preliminary data.</text>
</comment>
<evidence type="ECO:0000313" key="2">
    <source>
        <dbReference type="Proteomes" id="UP001293254"/>
    </source>
</evidence>
<keyword evidence="2" id="KW-1185">Reference proteome</keyword>
<name>A0AAE1YIT2_9LAMI</name>
<dbReference type="AlphaFoldDB" id="A0AAE1YIT2"/>
<reference evidence="1" key="2">
    <citation type="journal article" date="2024" name="Plant">
        <title>Genomic evolution and insights into agronomic trait innovations of Sesamum species.</title>
        <authorList>
            <person name="Miao H."/>
            <person name="Wang L."/>
            <person name="Qu L."/>
            <person name="Liu H."/>
            <person name="Sun Y."/>
            <person name="Le M."/>
            <person name="Wang Q."/>
            <person name="Wei S."/>
            <person name="Zheng Y."/>
            <person name="Lin W."/>
            <person name="Duan Y."/>
            <person name="Cao H."/>
            <person name="Xiong S."/>
            <person name="Wang X."/>
            <person name="Wei L."/>
            <person name="Li C."/>
            <person name="Ma Q."/>
            <person name="Ju M."/>
            <person name="Zhao R."/>
            <person name="Li G."/>
            <person name="Mu C."/>
            <person name="Tian Q."/>
            <person name="Mei H."/>
            <person name="Zhang T."/>
            <person name="Gao T."/>
            <person name="Zhang H."/>
        </authorList>
    </citation>
    <scope>NUCLEOTIDE SEQUENCE</scope>
    <source>
        <strain evidence="1">3651</strain>
    </source>
</reference>
<reference evidence="1" key="1">
    <citation type="submission" date="2020-06" db="EMBL/GenBank/DDBJ databases">
        <authorList>
            <person name="Li T."/>
            <person name="Hu X."/>
            <person name="Zhang T."/>
            <person name="Song X."/>
            <person name="Zhang H."/>
            <person name="Dai N."/>
            <person name="Sheng W."/>
            <person name="Hou X."/>
            <person name="Wei L."/>
        </authorList>
    </citation>
    <scope>NUCLEOTIDE SEQUENCE</scope>
    <source>
        <strain evidence="1">3651</strain>
        <tissue evidence="1">Leaf</tissue>
    </source>
</reference>
<sequence>MARLLSQRWALRRECESHAAFPPFFRLFVASLSGIEFIDHNRNVILTPNEDLRLAANIGKQSRTAFQTQKQGFLDNVMEVSYLRHSLVKATFVSDQSDASNPGKASEVDSTIHHIGKVGFQDKVVCDSSCFQLVRDKKVVWSYPVILNRT</sequence>
<accession>A0AAE1YIT2</accession>
<evidence type="ECO:0000313" key="1">
    <source>
        <dbReference type="EMBL" id="KAK4431006.1"/>
    </source>
</evidence>
<protein>
    <submittedName>
        <fullName evidence="1">Uncharacterized protein</fullName>
    </submittedName>
</protein>
<gene>
    <name evidence="1" type="ORF">Salat_0862600</name>
</gene>
<dbReference type="Proteomes" id="UP001293254">
    <property type="component" value="Unassembled WGS sequence"/>
</dbReference>